<dbReference type="PANTHER" id="PTHR46399:SF7">
    <property type="entry name" value="RYANODINE RECEPTOR 2"/>
    <property type="match status" value="1"/>
</dbReference>
<dbReference type="InterPro" id="IPR000477">
    <property type="entry name" value="RT_dom"/>
</dbReference>
<dbReference type="InterPro" id="IPR013333">
    <property type="entry name" value="Ryan_recept"/>
</dbReference>
<feature type="transmembrane region" description="Helical" evidence="18">
    <location>
        <begin position="4939"/>
        <end position="4957"/>
    </location>
</feature>
<dbReference type="InterPro" id="IPR013662">
    <property type="entry name" value="RIH_assoc-dom"/>
</dbReference>
<dbReference type="Pfam" id="PF01365">
    <property type="entry name" value="RYDR_ITPR"/>
    <property type="match status" value="3"/>
</dbReference>
<feature type="region of interest" description="Disordered" evidence="17">
    <location>
        <begin position="3811"/>
        <end position="3833"/>
    </location>
</feature>
<feature type="transmembrane region" description="Helical" evidence="18">
    <location>
        <begin position="4676"/>
        <end position="4696"/>
    </location>
</feature>
<feature type="transmembrane region" description="Helical" evidence="18">
    <location>
        <begin position="4848"/>
        <end position="4873"/>
    </location>
</feature>
<comment type="catalytic activity">
    <reaction evidence="16">
        <text>Ca(2+)(in) = Ca(2+)(out)</text>
        <dbReference type="Rhea" id="RHEA:29671"/>
        <dbReference type="ChEBI" id="CHEBI:29108"/>
    </reaction>
</comment>
<evidence type="ECO:0000256" key="17">
    <source>
        <dbReference type="SAM" id="MobiDB-lite"/>
    </source>
</evidence>
<evidence type="ECO:0000256" key="8">
    <source>
        <dbReference type="ARBA" id="ARBA00022737"/>
    </source>
</evidence>
<evidence type="ECO:0000256" key="11">
    <source>
        <dbReference type="ARBA" id="ARBA00022989"/>
    </source>
</evidence>
<feature type="domain" description="Reverse transcriptase" evidence="21">
    <location>
        <begin position="384"/>
        <end position="628"/>
    </location>
</feature>
<evidence type="ECO:0000256" key="1">
    <source>
        <dbReference type="ARBA" id="ARBA00004326"/>
    </source>
</evidence>
<feature type="transmembrane region" description="Helical" evidence="18">
    <location>
        <begin position="4487"/>
        <end position="4505"/>
    </location>
</feature>
<dbReference type="Pfam" id="PF02026">
    <property type="entry name" value="RyR"/>
    <property type="match status" value="4"/>
</dbReference>
<evidence type="ECO:0000256" key="6">
    <source>
        <dbReference type="ARBA" id="ARBA00022673"/>
    </source>
</evidence>
<evidence type="ECO:0000256" key="15">
    <source>
        <dbReference type="ARBA" id="ARBA00023303"/>
    </source>
</evidence>
<feature type="transmembrane region" description="Helical" evidence="18">
    <location>
        <begin position="3187"/>
        <end position="3210"/>
    </location>
</feature>
<dbReference type="Pfam" id="PF21119">
    <property type="entry name" value="RYDR_Jsol"/>
    <property type="match status" value="1"/>
</dbReference>
<dbReference type="GO" id="GO:0005509">
    <property type="term" value="F:calcium ion binding"/>
    <property type="evidence" value="ECO:0007669"/>
    <property type="project" value="InterPro"/>
</dbReference>
<protein>
    <recommendedName>
        <fullName evidence="3">ribonuclease H</fullName>
        <ecNumber evidence="3">3.1.26.4</ecNumber>
    </recommendedName>
</protein>
<keyword evidence="10" id="KW-0703">Sarcoplasmic reticulum</keyword>
<feature type="transmembrane region" description="Helical" evidence="18">
    <location>
        <begin position="4716"/>
        <end position="4733"/>
    </location>
</feature>
<evidence type="ECO:0000256" key="9">
    <source>
        <dbReference type="ARBA" id="ARBA00022837"/>
    </source>
</evidence>
<keyword evidence="4" id="KW-0813">Transport</keyword>
<evidence type="ECO:0000256" key="12">
    <source>
        <dbReference type="ARBA" id="ARBA00023065"/>
    </source>
</evidence>
<dbReference type="InterPro" id="IPR043128">
    <property type="entry name" value="Rev_trsase/Diguanyl_cyclase"/>
</dbReference>
<keyword evidence="24" id="KW-1185">Reference proteome</keyword>
<dbReference type="PROSITE" id="PS50919">
    <property type="entry name" value="MIR"/>
    <property type="match status" value="2"/>
</dbReference>
<feature type="region of interest" description="Disordered" evidence="17">
    <location>
        <begin position="4381"/>
        <end position="4414"/>
    </location>
</feature>
<feature type="compositionally biased region" description="Basic and acidic residues" evidence="17">
    <location>
        <begin position="4393"/>
        <end position="4407"/>
    </location>
</feature>
<evidence type="ECO:0000256" key="10">
    <source>
        <dbReference type="ARBA" id="ARBA00022951"/>
    </source>
</evidence>
<dbReference type="InterPro" id="IPR000699">
    <property type="entry name" value="RIH_dom"/>
</dbReference>
<reference evidence="23" key="1">
    <citation type="submission" date="2023-06" db="EMBL/GenBank/DDBJ databases">
        <title>Male Hemibagrus guttatus genome.</title>
        <authorList>
            <person name="Bian C."/>
        </authorList>
    </citation>
    <scope>NUCLEOTIDE SEQUENCE</scope>
    <source>
        <strain evidence="23">Male_cb2023</strain>
        <tissue evidence="23">Muscle</tissue>
    </source>
</reference>
<evidence type="ECO:0000256" key="7">
    <source>
        <dbReference type="ARBA" id="ARBA00022692"/>
    </source>
</evidence>
<dbReference type="Pfam" id="PF00078">
    <property type="entry name" value="RVT_1"/>
    <property type="match status" value="1"/>
</dbReference>
<dbReference type="InterPro" id="IPR043136">
    <property type="entry name" value="B30.2/SPRY_sf"/>
</dbReference>
<dbReference type="GO" id="GO:0014808">
    <property type="term" value="P:release of sequestered calcium ion into cytosol by sarcoplasmic reticulum"/>
    <property type="evidence" value="ECO:0007669"/>
    <property type="project" value="TreeGrafter"/>
</dbReference>
<dbReference type="InterPro" id="IPR036300">
    <property type="entry name" value="MIR_dom_sf"/>
</dbReference>
<evidence type="ECO:0000256" key="14">
    <source>
        <dbReference type="ARBA" id="ARBA00023286"/>
    </source>
</evidence>
<dbReference type="Gene3D" id="1.25.10.30">
    <property type="entry name" value="IP3 receptor type 1 binding core, RIH domain"/>
    <property type="match status" value="1"/>
</dbReference>
<comment type="caution">
    <text evidence="23">The sequence shown here is derived from an EMBL/GenBank/DDBJ whole genome shotgun (WGS) entry which is preliminary data.</text>
</comment>
<dbReference type="SUPFAM" id="SSF47473">
    <property type="entry name" value="EF-hand"/>
    <property type="match status" value="1"/>
</dbReference>
<dbReference type="SMART" id="SM00472">
    <property type="entry name" value="MIR"/>
    <property type="match status" value="4"/>
</dbReference>
<dbReference type="GO" id="GO:0005790">
    <property type="term" value="C:smooth endoplasmic reticulum"/>
    <property type="evidence" value="ECO:0007669"/>
    <property type="project" value="TreeGrafter"/>
</dbReference>
<dbReference type="GO" id="GO:0042383">
    <property type="term" value="C:sarcolemma"/>
    <property type="evidence" value="ECO:0007669"/>
    <property type="project" value="TreeGrafter"/>
</dbReference>
<dbReference type="GO" id="GO:0006874">
    <property type="term" value="P:intracellular calcium ion homeostasis"/>
    <property type="evidence" value="ECO:0007669"/>
    <property type="project" value="InterPro"/>
</dbReference>
<dbReference type="Pfam" id="PF02815">
    <property type="entry name" value="MIR"/>
    <property type="match status" value="1"/>
</dbReference>
<dbReference type="GO" id="GO:0006941">
    <property type="term" value="P:striated muscle contraction"/>
    <property type="evidence" value="ECO:0007669"/>
    <property type="project" value="TreeGrafter"/>
</dbReference>
<dbReference type="Gene3D" id="2.80.10.50">
    <property type="match status" value="2"/>
</dbReference>
<dbReference type="InterPro" id="IPR048581">
    <property type="entry name" value="RYDR_Jsol"/>
</dbReference>
<dbReference type="Gene3D" id="1.10.287.70">
    <property type="match status" value="1"/>
</dbReference>
<keyword evidence="7 18" id="KW-0812">Transmembrane</keyword>
<dbReference type="InterPro" id="IPR013320">
    <property type="entry name" value="ConA-like_dom_sf"/>
</dbReference>
<dbReference type="Pfam" id="PF06459">
    <property type="entry name" value="RR_TM4-6"/>
    <property type="match status" value="1"/>
</dbReference>
<evidence type="ECO:0000256" key="2">
    <source>
        <dbReference type="ARBA" id="ARBA00010879"/>
    </source>
</evidence>
<proteinExistence type="inferred from homology"/>
<gene>
    <name evidence="23" type="ORF">QTP70_026508</name>
</gene>
<name>A0AAE0V5C6_9TELE</name>
<dbReference type="InterPro" id="IPR043502">
    <property type="entry name" value="DNA/RNA_pol_sf"/>
</dbReference>
<comment type="subcellular location">
    <subcellularLocation>
        <location evidence="1">Sarcoplasmic reticulum membrane</location>
        <topology evidence="1">Multi-pass membrane protein</topology>
    </subcellularLocation>
</comment>
<dbReference type="Pfam" id="PF08454">
    <property type="entry name" value="RIH_assoc"/>
    <property type="match status" value="1"/>
</dbReference>
<evidence type="ECO:0000259" key="20">
    <source>
        <dbReference type="PROSITE" id="PS50222"/>
    </source>
</evidence>
<dbReference type="InterPro" id="IPR035762">
    <property type="entry name" value="SPRY3_RyR"/>
</dbReference>
<dbReference type="PROSITE" id="PS50222">
    <property type="entry name" value="EF_HAND_2"/>
    <property type="match status" value="1"/>
</dbReference>
<dbReference type="PRINTS" id="PR00795">
    <property type="entry name" value="RYANODINER"/>
</dbReference>
<feature type="domain" description="B30.2/SPRY" evidence="19">
    <location>
        <begin position="1501"/>
        <end position="1706"/>
    </location>
</feature>
<accession>A0AAE0V5C6</accession>
<dbReference type="CDD" id="cd01650">
    <property type="entry name" value="RT_nLTR_like"/>
    <property type="match status" value="1"/>
</dbReference>
<keyword evidence="8" id="KW-0677">Repeat</keyword>
<dbReference type="InterPro" id="IPR003032">
    <property type="entry name" value="Ryanodine_rcpt"/>
</dbReference>
<dbReference type="PROSITE" id="PS50878">
    <property type="entry name" value="RT_POL"/>
    <property type="match status" value="1"/>
</dbReference>
<dbReference type="SUPFAM" id="SSF100909">
    <property type="entry name" value="IP3 receptor type 1 binding core, domain 2"/>
    <property type="match status" value="1"/>
</dbReference>
<feature type="domain" description="B30.2/SPRY" evidence="19">
    <location>
        <begin position="822"/>
        <end position="1020"/>
    </location>
</feature>
<dbReference type="CDD" id="cd12877">
    <property type="entry name" value="SPRY1_RyR"/>
    <property type="match status" value="1"/>
</dbReference>
<dbReference type="Gene3D" id="1.10.238.10">
    <property type="entry name" value="EF-hand"/>
    <property type="match status" value="1"/>
</dbReference>
<dbReference type="EMBL" id="JAUCMX010000008">
    <property type="protein sequence ID" value="KAK3537987.1"/>
    <property type="molecule type" value="Genomic_DNA"/>
</dbReference>
<dbReference type="EC" id="3.1.26.4" evidence="3"/>
<keyword evidence="6" id="KW-0107">Calcium channel</keyword>
<feature type="domain" description="EF-hand" evidence="20">
    <location>
        <begin position="4197"/>
        <end position="4232"/>
    </location>
</feature>
<keyword evidence="9" id="KW-0106">Calcium</keyword>
<dbReference type="SUPFAM" id="SSF82109">
    <property type="entry name" value="MIR domain"/>
    <property type="match status" value="1"/>
</dbReference>
<dbReference type="Gene3D" id="3.30.70.270">
    <property type="match status" value="1"/>
</dbReference>
<dbReference type="InterPro" id="IPR016093">
    <property type="entry name" value="MIR_motif"/>
</dbReference>
<dbReference type="PROSITE" id="PS50188">
    <property type="entry name" value="B302_SPRY"/>
    <property type="match status" value="3"/>
</dbReference>
<keyword evidence="14" id="KW-1071">Ligand-gated ion channel</keyword>
<comment type="similarity">
    <text evidence="2">Belongs to the beta type-B retroviral polymerase family. HERV class-II K(HML-2) pol subfamily.</text>
</comment>
<evidence type="ECO:0000313" key="24">
    <source>
        <dbReference type="Proteomes" id="UP001274896"/>
    </source>
</evidence>
<evidence type="ECO:0000256" key="5">
    <source>
        <dbReference type="ARBA" id="ARBA00022568"/>
    </source>
</evidence>
<keyword evidence="15" id="KW-0407">Ion channel</keyword>
<dbReference type="Pfam" id="PF00622">
    <property type="entry name" value="SPRY"/>
    <property type="match status" value="3"/>
</dbReference>
<keyword evidence="11 18" id="KW-1133">Transmembrane helix</keyword>
<feature type="transmembrane region" description="Helical" evidence="18">
    <location>
        <begin position="3146"/>
        <end position="3166"/>
    </location>
</feature>
<evidence type="ECO:0000256" key="18">
    <source>
        <dbReference type="SAM" id="Phobius"/>
    </source>
</evidence>
<dbReference type="SUPFAM" id="SSF49899">
    <property type="entry name" value="Concanavalin A-like lectins/glucanases"/>
    <property type="match status" value="3"/>
</dbReference>
<feature type="non-terminal residue" evidence="23">
    <location>
        <position position="5096"/>
    </location>
</feature>
<evidence type="ECO:0000256" key="16">
    <source>
        <dbReference type="ARBA" id="ARBA00036634"/>
    </source>
</evidence>
<keyword evidence="12" id="KW-0406">Ion transport</keyword>
<dbReference type="GO" id="GO:0030018">
    <property type="term" value="C:Z disc"/>
    <property type="evidence" value="ECO:0007669"/>
    <property type="project" value="TreeGrafter"/>
</dbReference>
<dbReference type="Pfam" id="PF00520">
    <property type="entry name" value="Ion_trans"/>
    <property type="match status" value="1"/>
</dbReference>
<dbReference type="SUPFAM" id="SSF56672">
    <property type="entry name" value="DNA/RNA polymerases"/>
    <property type="match status" value="1"/>
</dbReference>
<dbReference type="InterPro" id="IPR035910">
    <property type="entry name" value="RyR/IP3R_RIH_dom_sf"/>
</dbReference>
<dbReference type="GO" id="GO:0033017">
    <property type="term" value="C:sarcoplasmic reticulum membrane"/>
    <property type="evidence" value="ECO:0007669"/>
    <property type="project" value="UniProtKB-SubCell"/>
</dbReference>
<evidence type="ECO:0000259" key="19">
    <source>
        <dbReference type="PROSITE" id="PS50188"/>
    </source>
</evidence>
<dbReference type="GO" id="GO:0034704">
    <property type="term" value="C:calcium channel complex"/>
    <property type="evidence" value="ECO:0007669"/>
    <property type="project" value="TreeGrafter"/>
</dbReference>
<dbReference type="Gene3D" id="6.20.350.10">
    <property type="match status" value="1"/>
</dbReference>
<evidence type="ECO:0000256" key="4">
    <source>
        <dbReference type="ARBA" id="ARBA00022448"/>
    </source>
</evidence>
<dbReference type="SMART" id="SM00449">
    <property type="entry name" value="SPRY"/>
    <property type="match status" value="3"/>
</dbReference>
<dbReference type="GO" id="GO:0005219">
    <property type="term" value="F:ryanodine-sensitive calcium-release channel activity"/>
    <property type="evidence" value="ECO:0007669"/>
    <property type="project" value="InterPro"/>
</dbReference>
<feature type="transmembrane region" description="Helical" evidence="18">
    <location>
        <begin position="4462"/>
        <end position="4481"/>
    </location>
</feature>
<evidence type="ECO:0000259" key="22">
    <source>
        <dbReference type="PROSITE" id="PS50919"/>
    </source>
</evidence>
<dbReference type="InterPro" id="IPR001870">
    <property type="entry name" value="B30.2/SPRY"/>
</dbReference>
<dbReference type="InterPro" id="IPR035761">
    <property type="entry name" value="SPRY1_RyR"/>
</dbReference>
<dbReference type="Pfam" id="PF08709">
    <property type="entry name" value="Ins145_P3_rec"/>
    <property type="match status" value="1"/>
</dbReference>
<feature type="transmembrane region" description="Helical" evidence="18">
    <location>
        <begin position="4430"/>
        <end position="4450"/>
    </location>
</feature>
<dbReference type="InterPro" id="IPR015925">
    <property type="entry name" value="Ryanodine_IP3_receptor"/>
</dbReference>
<organism evidence="23 24">
    <name type="scientific">Hemibagrus guttatus</name>
    <dbReference type="NCBI Taxonomy" id="175788"/>
    <lineage>
        <taxon>Eukaryota</taxon>
        <taxon>Metazoa</taxon>
        <taxon>Chordata</taxon>
        <taxon>Craniata</taxon>
        <taxon>Vertebrata</taxon>
        <taxon>Euteleostomi</taxon>
        <taxon>Actinopterygii</taxon>
        <taxon>Neopterygii</taxon>
        <taxon>Teleostei</taxon>
        <taxon>Ostariophysi</taxon>
        <taxon>Siluriformes</taxon>
        <taxon>Bagridae</taxon>
        <taxon>Hemibagrus</taxon>
    </lineage>
</organism>
<dbReference type="InterPro" id="IPR011992">
    <property type="entry name" value="EF-hand-dom_pair"/>
</dbReference>
<dbReference type="FunFam" id="1.10.287.70:FF:000017">
    <property type="entry name" value="ryanodine receptor isoform X2"/>
    <property type="match status" value="1"/>
</dbReference>
<dbReference type="InterPro" id="IPR009460">
    <property type="entry name" value="Ryanrecept_TM4-6"/>
</dbReference>
<evidence type="ECO:0000313" key="23">
    <source>
        <dbReference type="EMBL" id="KAK3537987.1"/>
    </source>
</evidence>
<dbReference type="InterPro" id="IPR014821">
    <property type="entry name" value="Ins145_P3_rcpt"/>
</dbReference>
<feature type="transmembrane region" description="Helical" evidence="18">
    <location>
        <begin position="4896"/>
        <end position="4918"/>
    </location>
</feature>
<evidence type="ECO:0000256" key="3">
    <source>
        <dbReference type="ARBA" id="ARBA00012180"/>
    </source>
</evidence>
<dbReference type="PANTHER" id="PTHR46399">
    <property type="entry name" value="B30.2/SPRY DOMAIN-CONTAINING PROTEIN"/>
    <property type="match status" value="1"/>
</dbReference>
<dbReference type="CDD" id="cd12879">
    <property type="entry name" value="SPRY3_RyR"/>
    <property type="match status" value="1"/>
</dbReference>
<evidence type="ECO:0000259" key="21">
    <source>
        <dbReference type="PROSITE" id="PS50878"/>
    </source>
</evidence>
<keyword evidence="13 18" id="KW-0472">Membrane</keyword>
<feature type="domain" description="B30.2/SPRY" evidence="19">
    <location>
        <begin position="1237"/>
        <end position="1434"/>
    </location>
</feature>
<feature type="domain" description="MIR" evidence="22">
    <location>
        <begin position="128"/>
        <end position="183"/>
    </location>
</feature>
<sequence length="5096" mass="578005">SAETAGHRTLLYGQALLLRHAHSDMYLSCLTSSCLSADKLAFDVGLQKDVAGETCWWTVHPASKQRSEGEKVRVGDDLIFVSVSSERYLHVSWGTGVYGECINTSVDAAFQLTLWTVAPVSSLSTQAQGHLRGGDSLRLLHGHTDECLTISPAGHAEDERRSVHFEGGCVSSQARSLWRIEMLRVSWSGSHIRWAESFRLYHVTTGKYLGLTPDLGLLLLDRENADVKSTAFCLRQSKDSGQEFPLCVGKKDGMGTPEIKYGDSVCLVQHVDSGLWLSYQTSDSKRRKETQPRKQAILHSEGHMDDGLTLSRSQMEECKAAGLIRSSTLLFTCFRRTLDELDHRASIPAPDLQIGTLRLSLCDLIGYFRLPDKRWSHEIRQSSSRALKNRQKLFQEEGVITLVLDCIDHLHLYGSTAHFAKAAGKEAGEAWEDILNSFYELLDANFVLRILMEKYRDGQRELHCVFVDWEKAYDRVPREELWYCMRKSGVAEKYVRVVQDMYERSRTVVRCAVGQTEEFKVEVGLHQGSALSPFLFAIVMDQLSEEVRQESSWTMMFADDIVICSESREQVEENLERWRFALERRGMKVSRSKTEYMCVNEREGSGTVRLQGEEVKKVQEFKYLGSTVQSNGECGKEVKKRVQAGWNGWRKVSGVLCDRKISARIKGKVYRTVVRAAMLYGLETVSLRKRQESELEVAELKMLRFSLGVTRLDRVRNEYIRGTAHVGRLGDKVRETRLRWFGHVQRRETALIRGNPYNCSQFSSSLDWLINRLERLEASTGILEVLHCVLTESPEALNFIKEGHIRSIITLLDKHGRNHKILEVLSSLCVCHGTAVRANQHLICDTLLPERDLLLQSCLVNHVTSVRPNIFLCMGDDSAQYRKWYYEVVVERVEPFVTPEPTHLRVGWACSAGYHPSLTGGHGWGSNGVGDDLRSYGFDGLHLWTGGVGRRVSSANQRLLREDDVISCCLDLSAACISFRVNGQPVQGMLENFNTDALMFPVVSFSAGVRVRVLLGAQHGEFKFLPPAGFSPCAEALLPRGRCRLELCEEVTRGHGNSQRELLGPAVSGEPVVFTPTPVDTNQVTLPPQLELIKERLAENLHELWLLEKTESGWTHGPVRDDSKQLHPGLVEFSKLPDQEKLSKLQAAEHMLRSLLALGAHIGPSDDHTEEKVKYIRISNKLELWNGYRPAPVDQSGVSLNAAQEALVEALSENQHNIWSREQIRQGWSYAPQQDIKGKRTPQLVPFSLLDERSRHCAKESARDVLGTLLGFGYTVEASEQQRSLDPEVKAVSEERSRIFRVEHTFAVHDGKWYFEFEAVTAGEMRVGWARVGCQPDMELWSDEQAFVFDGSKGQWWHGSTVPFGHVWQKRDVIGCLLDLTRRTMMVTLNGELQLNTYGSEIASKGFSTAGGFVPVCGLGVNQVGRLNLGQQVDSLKYFSVCGLQEGYQPFALNMSKDPPLWMSWREPLFVQIPEDHPHLQVSYIDGTVGHLPALKVTQRSVGLPDRLSTDVEFYRLSLPIECSQSLVLYRFLLKKKPELNTSGSSARLLEEVMAIERDSDNQLANCTKYYYSVKILHGQDPSCVWVGWVTSNFHCYDRSFDPERVCSVTVTSGDQWGKVLESVKCSCCYMVCAAEGSSLSHSRSNARLEIGCLVDTATGFLTFTANGKEMGIFYQVEPGIKLFPAVFAKATSSDVFQFELGRIKGALPLSAGLFRSERKNMEPQCHPRLNVQSLIPTRWTRLPDHAPHVELTRLEERHGWRAQCTESLQVMALHIPEEDRCIDILELSELDSLLKFHDHTLRLYSALCVHGNIPVSHALCSHIDQSQILFALRCSRLPGNLRTGFYDLLMTVYLSAHSSARQATTYEYIVPMTDAMRTVTLFENNRKQPSLPGSSTSTSLQPRMHFSSPCFVRASTNSFDNRSNKSEDGSCQYSPEFPLDVLKAIIATMLKEAVYSVEKDIRDPVGGNVELMLVPLLQLLHTLLLMGVYRHSDLRQVLSLIIPSAYIRKNDAGQLLDGDEENDFDIEQEKEEGRAVAEQKTLLQMKLPEAVKLQLCHLLQYLSDCQLRHRVETIVTFSADLVGRLQSNQRSRYMDVMEALNMSAALTARKTKEFRSPPQEQMNMLLNFREKELDCPCPEKIRELLWDFHLDLRSQCGVETDENLVTEDDENQPIRIRLRILVDKMFRLKRRLSGVVEEDVVAKPVSLQWLISDTVMRWAHEGALEDPVLVRAVFGLLRCQYAGLAGKMASALQKAYCITQNSVEDTLALQEALGRIRSLLTARMGKEEEELMIRGLGDIMKNKVFYQHPNLMRALGMHETVMEVMVNVLGTRESKVIRFPKMVAHCCRFLCYFCRISRHNQKAMFDHLSYLLDHSSVGLASPSMRGSTPLDVAAASVMDNYELALALTEPDLEKVVQYLAGCGLKSCTLLLSKGYADIGWNPVEGERYLDLLRFAVFCNGESVEENAYVVVRLLIRRPECFGPALRVEGGKGLLATMEEAIKLSEEESGEHFSKAYQSSSTLDILDDEDNDVIHMGHAIMTFYSALIDLLGRCAPEMHLIEAGKGEAVRIRAILRSLVPVKDLEGVISIPFPLPFLDKDGCVMEPDMSRCFCPDHKASMVLFLDRVYGVQNQSFLLHLVEKGFLPDLQAVVSMDNSGLGGTDMALALNRYLCGSVLPLLSKCSPMLRDLPLISTGTVDDFLQALYRLSKTTSLTKAQHDAIQTCLLSVCGKLKPSLLQPLLRNLTVDVPHLSDSTKMPLKLLTDHYEQNWKYYCTTGGRGGFGSALEEELQLSRKLFWRVFRALTKKPYDAELFELSVRCLVAVSGAIPPNHIDLTCTSGLDSHSSLDSEGRFCPQPLDTSNVIVPEGLEHLVNKYAEHTHEKWSLEKFSNGWVYGEQMCESSKVHPLLKPYRALSERDKENYRVAIKDTVKSMLAFGWTIERSKEGDSRDLHHLSRRISQSPQTSYQNFLMARNRLSFEGTSMFSPKPADTSSVTLTWDQYTMAEQLAENYHNIWTKRKLQELQAKAGGSHTLLVPYASLSSREKSRIRARAQDVLKFFHINGYTVWRERKPTESDPPSVSGRFAYRLLQQALSCSEHVQEKMLELEVAQARGQMGKSERVCDEQQIRFFIKVLLPLIDQYFKIHLYFLPGVMFSLSGIAHASNKEREMVSSQCTFDPASISSSFVSFFIFFPFVFLFSLFCKLAALARRRISLFGTDAKDVVSCLQILARSLDVKVAIKMSPECVRSALDAFFEAAAVDLELAVDSVTPGVIQYRGDGEVLTYAITALIPVLTSLFQHTGHCQSSTDLMVDEVQSSCYRILCSLYTLGTCSNTFVERCVTTKIRNQRSSVGECLAALSAAFPVCFLEISLDYTRNAEREVGVSAAAEDSSRPLPSLQEALSEVEDVLEAESAARHALLSRVMEITVPLLCSYVCRWGEEDAQGSEGQHGASCSSLTPSHTNALLGQILTIIHVHMGRHECSWMKRIAVFVQPLVRTAEPGLLTSHFLPLMEKLKKRAESVVQEEERMKMERCGDVAEMELIVQEKFAVLVQDIYAFYPLLILFVERHRILWLRQMSADAERLFTLVADVFTFWAKSHNFKWEEQNFVVQNDINNTTYLNFKWEEQNFVVQNDINNTTYLVSSRNSQMTKRACEEQRRKVKRSKDERYSAHTSLIVASLKKLLSVGLNRCCQGDRGLEIVTLAKNRFSEKDTEEEVRAFVCINLQQVESPQGSKRAVWQKLLSKQRKRAVVACFRMTPLYNLPRHRAVNFFLQSYRRLWVEPEDHLYEQKLIEDLAVRLLYSLIHPKKAGDGGSVVEEEEEEDRSEGTVEGKKIDPLHQLITLFHQSALTERSRLEEDGLYLAYTDIMAKSCQAEDEDGHDEVKSFEEKELEKQRLLYQQDRLHDRGAAEMVLQRLSASRGVTGPSVQATLKLGIAILNGGNTDVQQKMLDYLREKRDVGFFHSLASLMQSCSVLDLNAFERQMKAEGLGTAAEGKAGDKVMADEPLTCDLFRFLQLLCEGHNADFQNYLRTQTGNNTTVNIIISTVDYLLRLQESISDFYWYYSGKDVIDEHGQRNFSKAIRVAKQVFNTLTEYIQGPCTGNQQSLAHSRLWDAVVGFLHVFAHMQMKLSQDSSQIELLKELMDLLKDMVVMLLSMLEGNVVNGTIGKQMVDMLVESSSNVEMILTFFDMFLKLKDLVSSDAFKEYDPDGQGLISKKDFQKAMEGYKRYTVSETEFLLSCAETNESKLLDYRAFVARFHEPAKDIGFNVAVLLTNLSEHMPHDTRLQNFLELADSVLRYFQPHLGRIEIMGSGKRVERVYFEISESSRMQWEKPQVKESKRQFIFDIVNKGGEKEKMELFVNFCEDTIFEMQLAAQISASDRDEEVPGTEDDRTDEKKNKDKNSAMDNNDAEGEQQGFSLMEMMKQILLAPLCGLMMIICLLSIRNVKRQIKRMSMKNLILAVAVFFQKVSSAIFCSVSGTVCFFLHVLYLVFLSGYIIEFAKDTKLSDFFRDLPEPTLDEVTGVNDVVTHEVRGPTQTTASRGGLHAMTLDLSAVSRNPQLLTDIFGLQLRKEGDQYMLISQDSSASVDPSKYQVSTKISSTVCAKKKKNCIFHRGEDNEKKQQRKEDEEKRRFRRMSFHKAMEPEVQESATWKIIDSQKTKLLNYFARNFYDMRVLALCVAFGINFILLFYKVKDVGFTLTYMIHTLHPSSSLTAPAIMIYLVPLVVFKREKELARKLEFDGLYVTQQPADDDIRGQWDRLVINTLSFPSNYWDKFVKRKVMAKYSELYGSERISELLGLDKTTLDFSYEARKGRRAARELLNSIDMKYQIWKLGVMFTDNSFLYLAWYMLLSVLGHYNNFFFAAHLLDVAMGFKTLRTILSSVTHNGKQLILTVGLLAVVVYLYTVVAFNFFRKFYDKSEDGRTPDMKCDDMLTCYLFHMYVGVRAGGGIGDEIEDPAGDESEFYRVVFDITFFFFVIVILLAIIQGLIIDAFGELRDQQEQVKEDMETKCFICGIGSEYFDAVPHGFESHTLHEHNLANYLFFLQYLINKDVTEHTGQESYVWKMYQERCWEFFPVGDCFRKQYEDQLG</sequence>
<dbReference type="GO" id="GO:0004523">
    <property type="term" value="F:RNA-DNA hybrid ribonuclease activity"/>
    <property type="evidence" value="ECO:0007669"/>
    <property type="project" value="UniProtKB-EC"/>
</dbReference>
<dbReference type="Proteomes" id="UP001274896">
    <property type="component" value="Unassembled WGS sequence"/>
</dbReference>
<keyword evidence="5" id="KW-0109">Calcium transport</keyword>
<evidence type="ECO:0000256" key="13">
    <source>
        <dbReference type="ARBA" id="ARBA00023136"/>
    </source>
</evidence>
<feature type="transmembrane region" description="Helical" evidence="18">
    <location>
        <begin position="4977"/>
        <end position="5000"/>
    </location>
</feature>
<feature type="domain" description="MIR" evidence="22">
    <location>
        <begin position="7"/>
        <end position="62"/>
    </location>
</feature>
<dbReference type="Gene3D" id="2.60.120.920">
    <property type="match status" value="3"/>
</dbReference>
<dbReference type="Gene3D" id="1.10.490.160">
    <property type="match status" value="2"/>
</dbReference>
<dbReference type="InterPro" id="IPR003877">
    <property type="entry name" value="SPRY_dom"/>
</dbReference>
<dbReference type="InterPro" id="IPR005821">
    <property type="entry name" value="Ion_trans_dom"/>
</dbReference>
<dbReference type="InterPro" id="IPR002048">
    <property type="entry name" value="EF_hand_dom"/>
</dbReference>
<dbReference type="FunFam" id="2.60.120.920:FF:000002">
    <property type="entry name" value="ryanodine receptor isoform X2"/>
    <property type="match status" value="1"/>
</dbReference>